<sequence>MKIETEYNWFYNSCNKCRRKVKPDGGKFWCDKCSFFVNFVVPRYKVQLRVIDHTGSASFLLFDREANQILNKTAINLRDKLIKDGDTESFPEELDNFLQKKFIFKIQITEFNLQQKWPIYTVVRVTDDNSLIEEYLSSSIESNENLELDESIKQGEQITDVDTSLFFLLSASSLAPSRGASLLCRWLRRSWRRSCSLTWMSPLFTWISPRHAAHLRAVRRAACPPSSKSGEATLPRPIFNRRIPTPLQQPVHPPGASSTTSQTCLPFVSFLGDVSVDYPEGPPDAVLELLQRGRRDCVDDQWGHAGLLPYVPCRRQMRKPRPSTRSGHQRR</sequence>
<dbReference type="EMBL" id="NMUH01000088">
    <property type="protein sequence ID" value="MQL71084.1"/>
    <property type="molecule type" value="Genomic_DNA"/>
</dbReference>
<dbReference type="CDD" id="cd04476">
    <property type="entry name" value="RPA1_DBD_C"/>
    <property type="match status" value="1"/>
</dbReference>
<dbReference type="InterPro" id="IPR013955">
    <property type="entry name" value="Rep_factor-A_C"/>
</dbReference>
<dbReference type="GO" id="GO:0008270">
    <property type="term" value="F:zinc ion binding"/>
    <property type="evidence" value="ECO:0007669"/>
    <property type="project" value="UniProtKB-KW"/>
</dbReference>
<organism evidence="7 8">
    <name type="scientific">Colocasia esculenta</name>
    <name type="common">Wild taro</name>
    <name type="synonym">Arum esculentum</name>
    <dbReference type="NCBI Taxonomy" id="4460"/>
    <lineage>
        <taxon>Eukaryota</taxon>
        <taxon>Viridiplantae</taxon>
        <taxon>Streptophyta</taxon>
        <taxon>Embryophyta</taxon>
        <taxon>Tracheophyta</taxon>
        <taxon>Spermatophyta</taxon>
        <taxon>Magnoliopsida</taxon>
        <taxon>Liliopsida</taxon>
        <taxon>Araceae</taxon>
        <taxon>Aroideae</taxon>
        <taxon>Colocasieae</taxon>
        <taxon>Colocasia</taxon>
    </lineage>
</organism>
<dbReference type="OrthoDB" id="787083at2759"/>
<evidence type="ECO:0000256" key="1">
    <source>
        <dbReference type="ARBA" id="ARBA00005690"/>
    </source>
</evidence>
<comment type="similarity">
    <text evidence="1">Belongs to the replication factor A protein 1 family.</text>
</comment>
<keyword evidence="3" id="KW-0863">Zinc-finger</keyword>
<dbReference type="PANTHER" id="PTHR47165">
    <property type="entry name" value="OS03G0429900 PROTEIN"/>
    <property type="match status" value="1"/>
</dbReference>
<evidence type="ECO:0000256" key="5">
    <source>
        <dbReference type="ARBA" id="ARBA00023125"/>
    </source>
</evidence>
<evidence type="ECO:0000256" key="2">
    <source>
        <dbReference type="ARBA" id="ARBA00022723"/>
    </source>
</evidence>
<reference evidence="7" key="1">
    <citation type="submission" date="2017-07" db="EMBL/GenBank/DDBJ databases">
        <title>Taro Niue Genome Assembly and Annotation.</title>
        <authorList>
            <person name="Atibalentja N."/>
            <person name="Keating K."/>
            <person name="Fields C.J."/>
        </authorList>
    </citation>
    <scope>NUCLEOTIDE SEQUENCE</scope>
    <source>
        <strain evidence="7">Niue_2</strain>
        <tissue evidence="7">Leaf</tissue>
    </source>
</reference>
<evidence type="ECO:0000313" key="7">
    <source>
        <dbReference type="EMBL" id="MQL71084.1"/>
    </source>
</evidence>
<dbReference type="GO" id="GO:0003677">
    <property type="term" value="F:DNA binding"/>
    <property type="evidence" value="ECO:0007669"/>
    <property type="project" value="UniProtKB-KW"/>
</dbReference>
<evidence type="ECO:0000313" key="8">
    <source>
        <dbReference type="Proteomes" id="UP000652761"/>
    </source>
</evidence>
<dbReference type="AlphaFoldDB" id="A0A843TNJ5"/>
<evidence type="ECO:0000256" key="3">
    <source>
        <dbReference type="ARBA" id="ARBA00022771"/>
    </source>
</evidence>
<accession>A0A843TNJ5</accession>
<dbReference type="Proteomes" id="UP000652761">
    <property type="component" value="Unassembled WGS sequence"/>
</dbReference>
<keyword evidence="8" id="KW-1185">Reference proteome</keyword>
<feature type="domain" description="Replication factor A C-terminal" evidence="6">
    <location>
        <begin position="3"/>
        <end position="126"/>
    </location>
</feature>
<evidence type="ECO:0000259" key="6">
    <source>
        <dbReference type="Pfam" id="PF08646"/>
    </source>
</evidence>
<dbReference type="InterPro" id="IPR012340">
    <property type="entry name" value="NA-bd_OB-fold"/>
</dbReference>
<dbReference type="InterPro" id="IPR047192">
    <property type="entry name" value="Euk_RPA1_DBD_C"/>
</dbReference>
<dbReference type="SUPFAM" id="SSF50249">
    <property type="entry name" value="Nucleic acid-binding proteins"/>
    <property type="match status" value="1"/>
</dbReference>
<protein>
    <recommendedName>
        <fullName evidence="6">Replication factor A C-terminal domain-containing protein</fullName>
    </recommendedName>
</protein>
<dbReference type="Gene3D" id="2.40.50.140">
    <property type="entry name" value="Nucleic acid-binding proteins"/>
    <property type="match status" value="1"/>
</dbReference>
<name>A0A843TNJ5_COLES</name>
<keyword evidence="4" id="KW-0862">Zinc</keyword>
<keyword evidence="2" id="KW-0479">Metal-binding</keyword>
<evidence type="ECO:0000256" key="4">
    <source>
        <dbReference type="ARBA" id="ARBA00022833"/>
    </source>
</evidence>
<proteinExistence type="inferred from homology"/>
<comment type="caution">
    <text evidence="7">The sequence shown here is derived from an EMBL/GenBank/DDBJ whole genome shotgun (WGS) entry which is preliminary data.</text>
</comment>
<gene>
    <name evidence="7" type="ORF">Taro_003413</name>
</gene>
<dbReference type="PANTHER" id="PTHR47165:SF4">
    <property type="entry name" value="OS03G0429900 PROTEIN"/>
    <property type="match status" value="1"/>
</dbReference>
<keyword evidence="5" id="KW-0238">DNA-binding</keyword>
<dbReference type="Pfam" id="PF08646">
    <property type="entry name" value="Rep_fac-A_C"/>
    <property type="match status" value="1"/>
</dbReference>